<dbReference type="EMBL" id="WTVP01000015">
    <property type="protein sequence ID" value="NMG15409.1"/>
    <property type="molecule type" value="Genomic_DNA"/>
</dbReference>
<proteinExistence type="predicted"/>
<dbReference type="Proteomes" id="UP000633943">
    <property type="component" value="Unassembled WGS sequence"/>
</dbReference>
<accession>A0ABX1NTS9</accession>
<protein>
    <recommendedName>
        <fullName evidence="3">WbqC family protein</fullName>
    </recommendedName>
</protein>
<evidence type="ECO:0000313" key="1">
    <source>
        <dbReference type="EMBL" id="NMG15409.1"/>
    </source>
</evidence>
<dbReference type="InterPro" id="IPR014985">
    <property type="entry name" value="WbqC"/>
</dbReference>
<sequence length="231" mass="26048">MVVTTHQPIFLPWPGLFYKGLQAHTTVLLDEVQFPLGRGWMNRNRLKSEQGELWLTVPVRRTGRGKQRIRDVEVCDETDWRRTHLLGIRQNYAHAPYLDAHLPAIEAIHARGGTRLIDLNVAFVRVRFLWNALGLPGKLMLQSELGVSGRATRLLVSICQALNADTYLALPFVEKFLDADELRGGGIALASARFSPPVYPQLWGEFRYNLSALDLLLNCGPKSLDIIGRAR</sequence>
<dbReference type="RefSeq" id="WP_169202088.1">
    <property type="nucleotide sequence ID" value="NZ_CP059467.1"/>
</dbReference>
<evidence type="ECO:0000313" key="2">
    <source>
        <dbReference type="Proteomes" id="UP000633943"/>
    </source>
</evidence>
<reference evidence="1 2" key="1">
    <citation type="submission" date="2019-12" db="EMBL/GenBank/DDBJ databases">
        <title>Comparative genomics gives insights into the taxonomy of the Azoarcus-Aromatoleum group and reveals separate origins of nif in the plant-associated Azoarcus and non-plant-associated Aromatoleum sub-groups.</title>
        <authorList>
            <person name="Lafos M."/>
            <person name="Maluk M."/>
            <person name="Batista M."/>
            <person name="Junghare M."/>
            <person name="Carmona M."/>
            <person name="Faoro H."/>
            <person name="Cruz L.M."/>
            <person name="Battistoni F."/>
            <person name="De Souza E."/>
            <person name="Pedrosa F."/>
            <person name="Chen W.-M."/>
            <person name="Poole P.S."/>
            <person name="Dixon R.A."/>
            <person name="James E.K."/>
        </authorList>
    </citation>
    <scope>NUCLEOTIDE SEQUENCE [LARGE SCALE GENOMIC DNA]</scope>
    <source>
        <strain evidence="1 2">PbN1</strain>
    </source>
</reference>
<gene>
    <name evidence="1" type="ORF">GPA24_07605</name>
</gene>
<dbReference type="Pfam" id="PF08889">
    <property type="entry name" value="WbqC"/>
    <property type="match status" value="1"/>
</dbReference>
<organism evidence="1 2">
    <name type="scientific">Aromatoleum bremense</name>
    <dbReference type="NCBI Taxonomy" id="76115"/>
    <lineage>
        <taxon>Bacteria</taxon>
        <taxon>Pseudomonadati</taxon>
        <taxon>Pseudomonadota</taxon>
        <taxon>Betaproteobacteria</taxon>
        <taxon>Rhodocyclales</taxon>
        <taxon>Rhodocyclaceae</taxon>
        <taxon>Aromatoleum</taxon>
    </lineage>
</organism>
<evidence type="ECO:0008006" key="3">
    <source>
        <dbReference type="Google" id="ProtNLM"/>
    </source>
</evidence>
<comment type="caution">
    <text evidence="1">The sequence shown here is derived from an EMBL/GenBank/DDBJ whole genome shotgun (WGS) entry which is preliminary data.</text>
</comment>
<name>A0ABX1NTS9_9RHOO</name>
<keyword evidence="2" id="KW-1185">Reference proteome</keyword>